<dbReference type="GeneID" id="9037860"/>
<proteinExistence type="predicted"/>
<organism evidence="3">
    <name type="scientific">Perkinsus marinus (strain ATCC 50983 / TXsc)</name>
    <dbReference type="NCBI Taxonomy" id="423536"/>
    <lineage>
        <taxon>Eukaryota</taxon>
        <taxon>Sar</taxon>
        <taxon>Alveolata</taxon>
        <taxon>Perkinsozoa</taxon>
        <taxon>Perkinsea</taxon>
        <taxon>Perkinsida</taxon>
        <taxon>Perkinsidae</taxon>
        <taxon>Perkinsus</taxon>
    </lineage>
</organism>
<reference evidence="2 3" key="1">
    <citation type="submission" date="2008-07" db="EMBL/GenBank/DDBJ databases">
        <authorList>
            <person name="El-Sayed N."/>
            <person name="Caler E."/>
            <person name="Inman J."/>
            <person name="Amedeo P."/>
            <person name="Hass B."/>
            <person name="Wortman J."/>
        </authorList>
    </citation>
    <scope>NUCLEOTIDE SEQUENCE [LARGE SCALE GENOMIC DNA]</scope>
    <source>
        <strain evidence="3">ATCC 50983 / TXsc</strain>
    </source>
</reference>
<dbReference type="InParanoid" id="C5LZ79"/>
<feature type="non-terminal residue" evidence="2">
    <location>
        <position position="1"/>
    </location>
</feature>
<gene>
    <name evidence="2" type="ORF">Pmar_PMAR022192</name>
</gene>
<keyword evidence="1" id="KW-0175">Coiled coil</keyword>
<name>C5LZ79_PERM5</name>
<protein>
    <recommendedName>
        <fullName evidence="4">Meiosis-specific nuclear structural protein 1</fullName>
    </recommendedName>
</protein>
<feature type="non-terminal residue" evidence="2">
    <location>
        <position position="107"/>
    </location>
</feature>
<feature type="coiled-coil region" evidence="1">
    <location>
        <begin position="39"/>
        <end position="73"/>
    </location>
</feature>
<evidence type="ECO:0000256" key="1">
    <source>
        <dbReference type="SAM" id="Coils"/>
    </source>
</evidence>
<dbReference type="Proteomes" id="UP000007800">
    <property type="component" value="Unassembled WGS sequence"/>
</dbReference>
<dbReference type="AlphaFoldDB" id="C5LZ79"/>
<sequence length="107" mass="13063">AEANKRVRQEETRREILEGLSQQIRQKAKVKEVEEAVNKRQGEENHKVAIEALKDEEEEKRRMRQKRVAMDEELEKQIWFTKLTTEEDRMEMDLQRRELELNQPLFR</sequence>
<evidence type="ECO:0000313" key="3">
    <source>
        <dbReference type="Proteomes" id="UP000007800"/>
    </source>
</evidence>
<dbReference type="EMBL" id="GG686855">
    <property type="protein sequence ID" value="EEQ97963.1"/>
    <property type="molecule type" value="Genomic_DNA"/>
</dbReference>
<evidence type="ECO:0008006" key="4">
    <source>
        <dbReference type="Google" id="ProtNLM"/>
    </source>
</evidence>
<accession>C5LZ79</accession>
<dbReference type="RefSeq" id="XP_002765246.1">
    <property type="nucleotide sequence ID" value="XM_002765200.1"/>
</dbReference>
<keyword evidence="3" id="KW-1185">Reference proteome</keyword>
<evidence type="ECO:0000313" key="2">
    <source>
        <dbReference type="EMBL" id="EEQ97963.1"/>
    </source>
</evidence>